<evidence type="ECO:0000256" key="4">
    <source>
        <dbReference type="SAM" id="MobiDB-lite"/>
    </source>
</evidence>
<gene>
    <name evidence="5" type="primary">HIR3_0</name>
    <name evidence="5" type="ORF">Cantr_00457</name>
</gene>
<comment type="similarity">
    <text evidence="2">Belongs to the HIR3 family.</text>
</comment>
<feature type="compositionally biased region" description="Basic and acidic residues" evidence="4">
    <location>
        <begin position="1616"/>
        <end position="1634"/>
    </location>
</feature>
<protein>
    <submittedName>
        <fullName evidence="5">Histone transcription regulator 3</fullName>
    </submittedName>
</protein>
<evidence type="ECO:0000313" key="5">
    <source>
        <dbReference type="EMBL" id="RCK64460.1"/>
    </source>
</evidence>
<dbReference type="PANTHER" id="PTHR15502:SF7">
    <property type="entry name" value="CALCINEURIN-BINDING PROTEIN CABIN-1"/>
    <property type="match status" value="1"/>
</dbReference>
<dbReference type="GO" id="GO:0006325">
    <property type="term" value="P:chromatin organization"/>
    <property type="evidence" value="ECO:0007669"/>
    <property type="project" value="InterPro"/>
</dbReference>
<dbReference type="PANTHER" id="PTHR15502">
    <property type="entry name" value="CALCINEURIN-BINDING PROTEIN CABIN 1-RELATED"/>
    <property type="match status" value="1"/>
</dbReference>
<comment type="caution">
    <text evidence="5">The sequence shown here is derived from an EMBL/GenBank/DDBJ whole genome shotgun (WGS) entry which is preliminary data.</text>
</comment>
<feature type="region of interest" description="Disordered" evidence="4">
    <location>
        <begin position="1598"/>
        <end position="1643"/>
    </location>
</feature>
<reference evidence="5 6" key="1">
    <citation type="submission" date="2018-06" db="EMBL/GenBank/DDBJ databases">
        <title>Whole genome sequencing of Candida tropicalis (genome annotated by CSBL at Korea University).</title>
        <authorList>
            <person name="Ahn J."/>
        </authorList>
    </citation>
    <scope>NUCLEOTIDE SEQUENCE [LARGE SCALE GENOMIC DNA]</scope>
    <source>
        <strain evidence="5 6">ATCC 20962</strain>
    </source>
</reference>
<dbReference type="GO" id="GO:0000417">
    <property type="term" value="C:HIR complex"/>
    <property type="evidence" value="ECO:0007669"/>
    <property type="project" value="TreeGrafter"/>
</dbReference>
<keyword evidence="3" id="KW-0539">Nucleus</keyword>
<evidence type="ECO:0000256" key="1">
    <source>
        <dbReference type="ARBA" id="ARBA00004123"/>
    </source>
</evidence>
<proteinExistence type="inferred from homology"/>
<dbReference type="STRING" id="5486.A0A367YFK2"/>
<dbReference type="EMBL" id="QLNQ01000022">
    <property type="protein sequence ID" value="RCK64460.1"/>
    <property type="molecule type" value="Genomic_DNA"/>
</dbReference>
<evidence type="ECO:0000256" key="2">
    <source>
        <dbReference type="ARBA" id="ARBA00007335"/>
    </source>
</evidence>
<dbReference type="InterPro" id="IPR033053">
    <property type="entry name" value="Hir3/CABIN1"/>
</dbReference>
<name>A0A367YFK2_9ASCO</name>
<evidence type="ECO:0000256" key="3">
    <source>
        <dbReference type="ARBA" id="ARBA00023242"/>
    </source>
</evidence>
<keyword evidence="6" id="KW-1185">Reference proteome</keyword>
<sequence length="1643" mass="188977">MSSFIPLNSLDDVLSKKDSEEDHTRELQVERAYQLFQSALRLQKQKQYDSAYKVYDDLFKLNIISNHYYEEVDFIRGLQNGSQNTVPDELALTSPNVKSLRYLIFRNRGFLYLEMLKHNSKDTTETKMKDLFYPLLDDFCIALLYNEADEKLLDTLYDIFVYIGSEKLARYTLEYMLSSQKESDDLSGLLPPNKLALTRYKELLGRLHKGQSIQAKLEYLLFLEPIKIDIEAQQAKLNQTFATTITSSSAKWLDLIDAVNHYLKDKQDENKIEDIHRPKIKSVDPYVLSEEPIDRIKVKFGKKEKVEPTQPEPVAKEQPQVAAAAGVAATAATEEKKTEEDNRVYRSSKRLLRNESELPPTELEKAHFGLMDSFRVKIMETVPELDLIDVTLTYLLGSDSKQYVKDFLHLLGNWNDHYSAALLSFDSAKSEDDNLKLLDLLSGYGSNDETKDRNVPQLGDVDVAIPEVSYVEFKTYIIEHLLTKITTTKWDEKLYSKFTEWIIQFEGYLYKAVEMQLAVGVLEVLVDASISLELHIKETIQGKFNKALVNGLCQDLLRLNDKIKRWVSYIEDLPATDDNLVSRFKWCLIIKEKSETESWNENVSLRYKLENLATGVRGKIVFPNYNNFIELSEASIGNQLTMISVLSIFWKIFSTSEKDDDNDAIELLESILMEHQEEDNLAIQSIKKFLKQSSIDMRLNLWNILLLFYLLGNLGDKIATGFQECISFLNDYLENDYNTLDEETRLLTLLKILGFYGSSMSLVIKQIKKTNWKLAKPVNIKDLKLFFEFGLFHEINEEASLISSLANSVKPKSVKSYCHLTNMLLKSIILVLACVEKSHYDILHGAIQLFHTQLGMIGICDDEDGAFLEISQEYLKHLPNSEKDICQIIKCKYHYSISVDGFTPVEHDTERLEELNRKDCQELAQFVFPLCFLKGVTINNVPKHDIKMLVDEMYEVVGDPSFEANEVLSRNLTSLRYFLDNTRLTKDFFKNAFYGLTEFELEEPEVDEVANNLYYIEGLLIFSAYKTKKKNLQGRGVELEKAISLFEYDLIHGSNRFESWFLLGQAYGYLVEDDLIWTSDKLTAPERKIATANLQRKSLICYLMAINRSTDESIRDLVKPVIRELMSSFAKEMFSAVQEPMNMHAFKVQSHPRFVQRATGALFENVSATPATSKEVCMKLIQLSLHLAVKSKARDWSDYYYLAKVQRKLGKPAKLVMDTMAKACKHAREHKKDGDFVEPHYSLVSLAYKYVKAGNLDHSAAVQYFKKDPVIKLEVGDEEEFKDLVVKALNKVIAYDTTNTQHKGKYRLARIMYEDFKSVSKATSIMSSFMSLKAANRALIQVWKTESERPGKHFVYTYEYMHFFIELLRQADDLENLIHMLPKLRRSNSIMINLSSVWELLCSSICRVIREALGMPDNFGFTENLINTLSYLVFSANVKAMTEAMKQKGFPEELKSHLCFLHAVNDMKKANNGYGPTSFIDDTLVTLYFLIYLYYSKDIATPTIVDSPSAKKKIAKRDIFPLTNDVLKLFKTELETLVKLEKFNEFVAEGKQKVESEKKRKLEEQRQLEQATAIQRQLELIQQRQQVAAAAAAAHPHEVIVIDDDDDVGSSQEQENGVKREQEEIGPEPKKIKTDPVIYEVDD</sequence>
<dbReference type="OrthoDB" id="77564at2759"/>
<dbReference type="GO" id="GO:0031491">
    <property type="term" value="F:nucleosome binding"/>
    <property type="evidence" value="ECO:0007669"/>
    <property type="project" value="TreeGrafter"/>
</dbReference>
<accession>A0A367YFK2</accession>
<organism evidence="5 6">
    <name type="scientific">Candida viswanathii</name>
    <dbReference type="NCBI Taxonomy" id="5486"/>
    <lineage>
        <taxon>Eukaryota</taxon>
        <taxon>Fungi</taxon>
        <taxon>Dikarya</taxon>
        <taxon>Ascomycota</taxon>
        <taxon>Saccharomycotina</taxon>
        <taxon>Pichiomycetes</taxon>
        <taxon>Debaryomycetaceae</taxon>
        <taxon>Candida/Lodderomyces clade</taxon>
        <taxon>Candida</taxon>
    </lineage>
</organism>
<evidence type="ECO:0000313" key="6">
    <source>
        <dbReference type="Proteomes" id="UP000253472"/>
    </source>
</evidence>
<comment type="subcellular location">
    <subcellularLocation>
        <location evidence="1">Nucleus</location>
    </subcellularLocation>
</comment>
<dbReference type="GO" id="GO:0005634">
    <property type="term" value="C:nucleus"/>
    <property type="evidence" value="ECO:0007669"/>
    <property type="project" value="UniProtKB-SubCell"/>
</dbReference>
<dbReference type="Proteomes" id="UP000253472">
    <property type="component" value="Unassembled WGS sequence"/>
</dbReference>